<dbReference type="EMBL" id="JBBPHU010000006">
    <property type="protein sequence ID" value="KAK7516848.1"/>
    <property type="molecule type" value="Genomic_DNA"/>
</dbReference>
<name>A0ABR1KMY9_9PEZI</name>
<comment type="caution">
    <text evidence="1">The sequence shown here is derived from an EMBL/GenBank/DDBJ whole genome shotgun (WGS) entry which is preliminary data.</text>
</comment>
<sequence>MAPRPFSTAARVHPAIPVFQPQIVAKMQSSVASPSTAASRVKMLGRRVALPATGVLALGVAVSAYVDKRRAYSSPAASQAYTLAEQRQKERNAALTAAYGDRSSLEDIQKAMEMYEAEQPKQR</sequence>
<reference evidence="1 2" key="1">
    <citation type="submission" date="2024-04" db="EMBL/GenBank/DDBJ databases">
        <title>Phyllosticta paracitricarpa is synonymous to the EU quarantine fungus P. citricarpa based on phylogenomic analyses.</title>
        <authorList>
            <consortium name="Lawrence Berkeley National Laboratory"/>
            <person name="Van Ingen-Buijs V.A."/>
            <person name="Van Westerhoven A.C."/>
            <person name="Haridas S."/>
            <person name="Skiadas P."/>
            <person name="Martin F."/>
            <person name="Groenewald J.Z."/>
            <person name="Crous P.W."/>
            <person name="Seidl M.F."/>
        </authorList>
    </citation>
    <scope>NUCLEOTIDE SEQUENCE [LARGE SCALE GENOMIC DNA]</scope>
    <source>
        <strain evidence="1 2">CBS 123371</strain>
    </source>
</reference>
<organism evidence="1 2">
    <name type="scientific">Phyllosticta citriasiana</name>
    <dbReference type="NCBI Taxonomy" id="595635"/>
    <lineage>
        <taxon>Eukaryota</taxon>
        <taxon>Fungi</taxon>
        <taxon>Dikarya</taxon>
        <taxon>Ascomycota</taxon>
        <taxon>Pezizomycotina</taxon>
        <taxon>Dothideomycetes</taxon>
        <taxon>Dothideomycetes incertae sedis</taxon>
        <taxon>Botryosphaeriales</taxon>
        <taxon>Phyllostictaceae</taxon>
        <taxon>Phyllosticta</taxon>
    </lineage>
</organism>
<evidence type="ECO:0000313" key="1">
    <source>
        <dbReference type="EMBL" id="KAK7516848.1"/>
    </source>
</evidence>
<gene>
    <name evidence="1" type="ORF">IWZ03DRAFT_200359</name>
</gene>
<protein>
    <submittedName>
        <fullName evidence="1">Uncharacterized protein</fullName>
    </submittedName>
</protein>
<evidence type="ECO:0000313" key="2">
    <source>
        <dbReference type="Proteomes" id="UP001363622"/>
    </source>
</evidence>
<proteinExistence type="predicted"/>
<dbReference type="Proteomes" id="UP001363622">
    <property type="component" value="Unassembled WGS sequence"/>
</dbReference>
<accession>A0ABR1KMY9</accession>
<keyword evidence="2" id="KW-1185">Reference proteome</keyword>